<dbReference type="Proteomes" id="UP000295361">
    <property type="component" value="Unassembled WGS sequence"/>
</dbReference>
<protein>
    <submittedName>
        <fullName evidence="3">Uncharacterized protein DUF3616</fullName>
    </submittedName>
</protein>
<keyword evidence="4" id="KW-1185">Reference proteome</keyword>
<gene>
    <name evidence="3" type="ORF">DES47_10966</name>
</gene>
<feature type="region of interest" description="Disordered" evidence="1">
    <location>
        <begin position="37"/>
        <end position="58"/>
    </location>
</feature>
<dbReference type="AlphaFoldDB" id="A0A4R6QGC7"/>
<organism evidence="3 4">
    <name type="scientific">Roseateles toxinivorans</name>
    <dbReference type="NCBI Taxonomy" id="270368"/>
    <lineage>
        <taxon>Bacteria</taxon>
        <taxon>Pseudomonadati</taxon>
        <taxon>Pseudomonadota</taxon>
        <taxon>Betaproteobacteria</taxon>
        <taxon>Burkholderiales</taxon>
        <taxon>Sphaerotilaceae</taxon>
        <taxon>Roseateles</taxon>
    </lineage>
</organism>
<accession>A0A4R6QGC7</accession>
<evidence type="ECO:0000313" key="3">
    <source>
        <dbReference type="EMBL" id="TDP62086.1"/>
    </source>
</evidence>
<feature type="domain" description="DUF3616" evidence="2">
    <location>
        <begin position="1"/>
        <end position="54"/>
    </location>
</feature>
<dbReference type="EMBL" id="SNXS01000009">
    <property type="protein sequence ID" value="TDP62086.1"/>
    <property type="molecule type" value="Genomic_DNA"/>
</dbReference>
<dbReference type="InterPro" id="IPR022060">
    <property type="entry name" value="DUF3616"/>
</dbReference>
<sequence length="58" mass="6441">MVLTGEIRVFKWHAARRSVAVNREPVRFEEALTESLPHGRGTNRAEALCNLPPALSEG</sequence>
<evidence type="ECO:0000256" key="1">
    <source>
        <dbReference type="SAM" id="MobiDB-lite"/>
    </source>
</evidence>
<comment type="caution">
    <text evidence="3">The sequence shown here is derived from an EMBL/GenBank/DDBJ whole genome shotgun (WGS) entry which is preliminary data.</text>
</comment>
<dbReference type="Pfam" id="PF12275">
    <property type="entry name" value="DUF3616"/>
    <property type="match status" value="1"/>
</dbReference>
<reference evidence="3 4" key="1">
    <citation type="submission" date="2019-03" db="EMBL/GenBank/DDBJ databases">
        <title>Genomic Encyclopedia of Type Strains, Phase IV (KMG-IV): sequencing the most valuable type-strain genomes for metagenomic binning, comparative biology and taxonomic classification.</title>
        <authorList>
            <person name="Goeker M."/>
        </authorList>
    </citation>
    <scope>NUCLEOTIDE SEQUENCE [LARGE SCALE GENOMIC DNA]</scope>
    <source>
        <strain evidence="3 4">DSM 16998</strain>
    </source>
</reference>
<evidence type="ECO:0000259" key="2">
    <source>
        <dbReference type="Pfam" id="PF12275"/>
    </source>
</evidence>
<proteinExistence type="predicted"/>
<dbReference type="InParanoid" id="A0A4R6QGC7"/>
<name>A0A4R6QGC7_9BURK</name>
<evidence type="ECO:0000313" key="4">
    <source>
        <dbReference type="Proteomes" id="UP000295361"/>
    </source>
</evidence>